<feature type="region of interest" description="Disordered" evidence="1">
    <location>
        <begin position="17"/>
        <end position="36"/>
    </location>
</feature>
<organism evidence="2">
    <name type="scientific">Vecturithrix granuli</name>
    <dbReference type="NCBI Taxonomy" id="1499967"/>
    <lineage>
        <taxon>Bacteria</taxon>
        <taxon>Candidatus Moduliflexota</taxon>
        <taxon>Candidatus Vecturitrichia</taxon>
        <taxon>Candidatus Vecturitrichales</taxon>
        <taxon>Candidatus Vecturitrichaceae</taxon>
        <taxon>Candidatus Vecturithrix</taxon>
    </lineage>
</organism>
<protein>
    <submittedName>
        <fullName evidence="2">Uncharacterized protein</fullName>
    </submittedName>
</protein>
<dbReference type="EMBL" id="DF820470">
    <property type="protein sequence ID" value="GAK59564.1"/>
    <property type="molecule type" value="Genomic_DNA"/>
</dbReference>
<proteinExistence type="predicted"/>
<keyword evidence="3" id="KW-1185">Reference proteome</keyword>
<evidence type="ECO:0000313" key="2">
    <source>
        <dbReference type="EMBL" id="GAK59564.1"/>
    </source>
</evidence>
<evidence type="ECO:0000313" key="3">
    <source>
        <dbReference type="Proteomes" id="UP000030661"/>
    </source>
</evidence>
<gene>
    <name evidence="2" type="ORF">U27_06549</name>
</gene>
<name>A0A081C4Q9_VECG1</name>
<dbReference type="HOGENOM" id="CLU_3354697_0_0_0"/>
<dbReference type="Proteomes" id="UP000030661">
    <property type="component" value="Unassembled WGS sequence"/>
</dbReference>
<sequence>MHLFLIHEFDSGEIPLERVESPMDFPSQEEIPSDTH</sequence>
<evidence type="ECO:0000256" key="1">
    <source>
        <dbReference type="SAM" id="MobiDB-lite"/>
    </source>
</evidence>
<dbReference type="AlphaFoldDB" id="A0A081C4Q9"/>
<reference evidence="2" key="1">
    <citation type="journal article" date="2015" name="PeerJ">
        <title>First genomic representation of candidate bacterial phylum KSB3 points to enhanced environmental sensing as a trigger of wastewater bulking.</title>
        <authorList>
            <person name="Sekiguchi Y."/>
            <person name="Ohashi A."/>
            <person name="Parks D.H."/>
            <person name="Yamauchi T."/>
            <person name="Tyson G.W."/>
            <person name="Hugenholtz P."/>
        </authorList>
    </citation>
    <scope>NUCLEOTIDE SEQUENCE [LARGE SCALE GENOMIC DNA]</scope>
</reference>
<accession>A0A081C4Q9</accession>